<reference evidence="5" key="1">
    <citation type="journal article" date="2019" name="Int. J. Syst. Evol. Microbiol.">
        <title>The Global Catalogue of Microorganisms (GCM) 10K type strain sequencing project: providing services to taxonomists for standard genome sequencing and annotation.</title>
        <authorList>
            <consortium name="The Broad Institute Genomics Platform"/>
            <consortium name="The Broad Institute Genome Sequencing Center for Infectious Disease"/>
            <person name="Wu L."/>
            <person name="Ma J."/>
        </authorList>
    </citation>
    <scope>NUCLEOTIDE SEQUENCE [LARGE SCALE GENOMIC DNA]</scope>
    <source>
        <strain evidence="5">KCTC 42501</strain>
    </source>
</reference>
<keyword evidence="2" id="KW-0804">Transcription</keyword>
<gene>
    <name evidence="4" type="ORF">ACFOPI_03450</name>
</gene>
<dbReference type="PANTHER" id="PTHR43130">
    <property type="entry name" value="ARAC-FAMILY TRANSCRIPTIONAL REGULATOR"/>
    <property type="match status" value="1"/>
</dbReference>
<keyword evidence="5" id="KW-1185">Reference proteome</keyword>
<organism evidence="4 5">
    <name type="scientific">Hydrogenophaga luteola</name>
    <dbReference type="NCBI Taxonomy" id="1591122"/>
    <lineage>
        <taxon>Bacteria</taxon>
        <taxon>Pseudomonadati</taxon>
        <taxon>Pseudomonadota</taxon>
        <taxon>Betaproteobacteria</taxon>
        <taxon>Burkholderiales</taxon>
        <taxon>Comamonadaceae</taxon>
        <taxon>Hydrogenophaga</taxon>
    </lineage>
</organism>
<dbReference type="InterPro" id="IPR029062">
    <property type="entry name" value="Class_I_gatase-like"/>
</dbReference>
<protein>
    <submittedName>
        <fullName evidence="4">GlxA family transcriptional regulator</fullName>
    </submittedName>
</protein>
<feature type="domain" description="HTH araC/xylS-type" evidence="3">
    <location>
        <begin position="224"/>
        <end position="322"/>
    </location>
</feature>
<dbReference type="SUPFAM" id="SSF52317">
    <property type="entry name" value="Class I glutamine amidotransferase-like"/>
    <property type="match status" value="1"/>
</dbReference>
<dbReference type="InterPro" id="IPR009057">
    <property type="entry name" value="Homeodomain-like_sf"/>
</dbReference>
<evidence type="ECO:0000259" key="3">
    <source>
        <dbReference type="PROSITE" id="PS01124"/>
    </source>
</evidence>
<dbReference type="EMBL" id="JBHRXX010000001">
    <property type="protein sequence ID" value="MFC3682633.1"/>
    <property type="molecule type" value="Genomic_DNA"/>
</dbReference>
<dbReference type="Gene3D" id="3.40.50.880">
    <property type="match status" value="1"/>
</dbReference>
<dbReference type="Pfam" id="PF12833">
    <property type="entry name" value="HTH_18"/>
    <property type="match status" value="1"/>
</dbReference>
<dbReference type="PANTHER" id="PTHR43130:SF3">
    <property type="entry name" value="HTH-TYPE TRANSCRIPTIONAL REGULATOR RV1931C"/>
    <property type="match status" value="1"/>
</dbReference>
<dbReference type="SMART" id="SM00342">
    <property type="entry name" value="HTH_ARAC"/>
    <property type="match status" value="1"/>
</dbReference>
<dbReference type="Gene3D" id="1.10.10.60">
    <property type="entry name" value="Homeodomain-like"/>
    <property type="match status" value="2"/>
</dbReference>
<evidence type="ECO:0000313" key="4">
    <source>
        <dbReference type="EMBL" id="MFC3682633.1"/>
    </source>
</evidence>
<name>A0ABV7W2W2_9BURK</name>
<dbReference type="RefSeq" id="WP_382170784.1">
    <property type="nucleotide sequence ID" value="NZ_JBHRXX010000001.1"/>
</dbReference>
<dbReference type="PROSITE" id="PS01124">
    <property type="entry name" value="HTH_ARAC_FAMILY_2"/>
    <property type="match status" value="1"/>
</dbReference>
<dbReference type="Proteomes" id="UP001595729">
    <property type="component" value="Unassembled WGS sequence"/>
</dbReference>
<dbReference type="InterPro" id="IPR052158">
    <property type="entry name" value="INH-QAR"/>
</dbReference>
<dbReference type="Pfam" id="PF01965">
    <property type="entry name" value="DJ-1_PfpI"/>
    <property type="match status" value="1"/>
</dbReference>
<sequence length="334" mass="36798">MGKEVAVLVYPGCMGMEVFALTDLVLMANHLASHMQPARVDALRVRLVTLRASPVAIAGGLSVVAQRLRGRPDLIVVPGLEVSRFGEWDERFAHLGEELKAIRRFHRQGIALASVCIGSFVLAEAGVLQGRRAATAWPFVNEFQDRYPDVQIEKDAVLVSDGGVTTTGAVSSVMDLGQHLIRENFGVAVARAVGKLALIDGGRVSQRAYVDNALIPQNRAPFSGQVNRWLTSRLSEAYNLGALADEFHVTSRTVLRRYRQETGMTPLQWLQKARIERAKYLLELSAMPMAEVVATVGYQDLATFSRLFARETGQTPGHYKRRFQMKGVAGLRRG</sequence>
<dbReference type="InterPro" id="IPR002818">
    <property type="entry name" value="DJ-1/PfpI"/>
</dbReference>
<evidence type="ECO:0000256" key="2">
    <source>
        <dbReference type="ARBA" id="ARBA00023163"/>
    </source>
</evidence>
<proteinExistence type="predicted"/>
<evidence type="ECO:0000256" key="1">
    <source>
        <dbReference type="ARBA" id="ARBA00023015"/>
    </source>
</evidence>
<keyword evidence="1" id="KW-0805">Transcription regulation</keyword>
<comment type="caution">
    <text evidence="4">The sequence shown here is derived from an EMBL/GenBank/DDBJ whole genome shotgun (WGS) entry which is preliminary data.</text>
</comment>
<accession>A0ABV7W2W2</accession>
<dbReference type="InterPro" id="IPR018060">
    <property type="entry name" value="HTH_AraC"/>
</dbReference>
<evidence type="ECO:0000313" key="5">
    <source>
        <dbReference type="Proteomes" id="UP001595729"/>
    </source>
</evidence>
<dbReference type="SUPFAM" id="SSF46689">
    <property type="entry name" value="Homeodomain-like"/>
    <property type="match status" value="2"/>
</dbReference>